<dbReference type="OrthoDB" id="9796039at2"/>
<dbReference type="RefSeq" id="WP_119149624.1">
    <property type="nucleotide sequence ID" value="NZ_JBHSOV010000005.1"/>
</dbReference>
<dbReference type="EMBL" id="QXJM01000037">
    <property type="protein sequence ID" value="RIE03414.1"/>
    <property type="molecule type" value="Genomic_DNA"/>
</dbReference>
<feature type="domain" description="DinB-like" evidence="1">
    <location>
        <begin position="34"/>
        <end position="165"/>
    </location>
</feature>
<comment type="caution">
    <text evidence="2">The sequence shown here is derived from an EMBL/GenBank/DDBJ whole genome shotgun (WGS) entry which is preliminary data.</text>
</comment>
<proteinExistence type="predicted"/>
<dbReference type="Proteomes" id="UP000266340">
    <property type="component" value="Unassembled WGS sequence"/>
</dbReference>
<keyword evidence="2" id="KW-0378">Hydrolase</keyword>
<evidence type="ECO:0000313" key="2">
    <source>
        <dbReference type="EMBL" id="RIE03414.1"/>
    </source>
</evidence>
<protein>
    <submittedName>
        <fullName evidence="2">Putative metal-dependent hydrolase</fullName>
    </submittedName>
</protein>
<gene>
    <name evidence="2" type="ORF">D3H35_12165</name>
</gene>
<dbReference type="Gene3D" id="1.20.120.450">
    <property type="entry name" value="dinb family like domain"/>
    <property type="match status" value="1"/>
</dbReference>
<dbReference type="InterPro" id="IPR034660">
    <property type="entry name" value="DinB/YfiT-like"/>
</dbReference>
<dbReference type="Pfam" id="PF12867">
    <property type="entry name" value="DinB_2"/>
    <property type="match status" value="1"/>
</dbReference>
<dbReference type="NCBIfam" id="NF009807">
    <property type="entry name" value="PRK13291.1"/>
    <property type="match status" value="1"/>
</dbReference>
<accession>A0A398CWL6</accession>
<dbReference type="InterPro" id="IPR024775">
    <property type="entry name" value="DinB-like"/>
</dbReference>
<reference evidence="2 3" key="1">
    <citation type="submission" date="2018-09" db="EMBL/GenBank/DDBJ databases">
        <title>Cohnella cavernae sp. nov., isolated from a karst cave.</title>
        <authorList>
            <person name="Zhu H."/>
        </authorList>
    </citation>
    <scope>NUCLEOTIDE SEQUENCE [LARGE SCALE GENOMIC DNA]</scope>
    <source>
        <strain evidence="2 3">K2E09-144</strain>
    </source>
</reference>
<sequence length="175" mass="20611">MDAIRFPIGQFEAIVNLTNEERIAITEQIPEITKKLRETISKLKPEQLDVPYRQDGWTIKQIVHHLADNDMNAYLRFKKALTEDEPMGQSYREDLWAELSDYGQVPVENSIVLMETLHLRFMILIHALKPEDFQRKLRTQVLGSVTLDVALQRFVWHHRHHFAQIESLIGRKAWL</sequence>
<name>A0A398CWL6_9BACL</name>
<dbReference type="SUPFAM" id="SSF109854">
    <property type="entry name" value="DinB/YfiT-like putative metalloenzymes"/>
    <property type="match status" value="1"/>
</dbReference>
<keyword evidence="3" id="KW-1185">Reference proteome</keyword>
<dbReference type="AlphaFoldDB" id="A0A398CWL6"/>
<dbReference type="GO" id="GO:0016787">
    <property type="term" value="F:hydrolase activity"/>
    <property type="evidence" value="ECO:0007669"/>
    <property type="project" value="UniProtKB-KW"/>
</dbReference>
<evidence type="ECO:0000259" key="1">
    <source>
        <dbReference type="Pfam" id="PF12867"/>
    </source>
</evidence>
<organism evidence="2 3">
    <name type="scientific">Cohnella faecalis</name>
    <dbReference type="NCBI Taxonomy" id="2315694"/>
    <lineage>
        <taxon>Bacteria</taxon>
        <taxon>Bacillati</taxon>
        <taxon>Bacillota</taxon>
        <taxon>Bacilli</taxon>
        <taxon>Bacillales</taxon>
        <taxon>Paenibacillaceae</taxon>
        <taxon>Cohnella</taxon>
    </lineage>
</organism>
<evidence type="ECO:0000313" key="3">
    <source>
        <dbReference type="Proteomes" id="UP000266340"/>
    </source>
</evidence>